<dbReference type="PANTHER" id="PTHR11003:SF338">
    <property type="entry name" value="PROTEIN CBG03693"/>
    <property type="match status" value="1"/>
</dbReference>
<evidence type="ECO:0000256" key="9">
    <source>
        <dbReference type="SAM" id="MobiDB-lite"/>
    </source>
</evidence>
<feature type="transmembrane region" description="Helical" evidence="10">
    <location>
        <begin position="7"/>
        <end position="27"/>
    </location>
</feature>
<dbReference type="PANTHER" id="PTHR11003">
    <property type="entry name" value="POTASSIUM CHANNEL, SUBFAMILY K"/>
    <property type="match status" value="1"/>
</dbReference>
<keyword evidence="5 8" id="KW-0406">Ion transport</keyword>
<evidence type="ECO:0000256" key="2">
    <source>
        <dbReference type="ARBA" id="ARBA00022448"/>
    </source>
</evidence>
<proteinExistence type="inferred from homology"/>
<evidence type="ECO:0000256" key="6">
    <source>
        <dbReference type="ARBA" id="ARBA00023136"/>
    </source>
</evidence>
<feature type="domain" description="Potassium channel" evidence="11">
    <location>
        <begin position="111"/>
        <end position="170"/>
    </location>
</feature>
<dbReference type="GO" id="GO:0030322">
    <property type="term" value="P:stabilization of membrane potential"/>
    <property type="evidence" value="ECO:0007669"/>
    <property type="project" value="TreeGrafter"/>
</dbReference>
<feature type="transmembrane region" description="Helical" evidence="10">
    <location>
        <begin position="262"/>
        <end position="285"/>
    </location>
</feature>
<evidence type="ECO:0000256" key="1">
    <source>
        <dbReference type="ARBA" id="ARBA00004141"/>
    </source>
</evidence>
<dbReference type="Gene3D" id="1.10.287.70">
    <property type="match status" value="1"/>
</dbReference>
<organism evidence="12">
    <name type="scientific">Scylla olivacea</name>
    <name type="common">Orange mud crab</name>
    <name type="synonym">Cancer olivacea</name>
    <dbReference type="NCBI Taxonomy" id="85551"/>
    <lineage>
        <taxon>Eukaryota</taxon>
        <taxon>Metazoa</taxon>
        <taxon>Ecdysozoa</taxon>
        <taxon>Arthropoda</taxon>
        <taxon>Crustacea</taxon>
        <taxon>Multicrustacea</taxon>
        <taxon>Malacostraca</taxon>
        <taxon>Eumalacostraca</taxon>
        <taxon>Eucarida</taxon>
        <taxon>Decapoda</taxon>
        <taxon>Pleocyemata</taxon>
        <taxon>Brachyura</taxon>
        <taxon>Eubrachyura</taxon>
        <taxon>Portunoidea</taxon>
        <taxon>Portunidae</taxon>
        <taxon>Portuninae</taxon>
        <taxon>Scylla</taxon>
    </lineage>
</organism>
<name>A0A0N7ZAV4_SCYOL</name>
<keyword evidence="2 8" id="KW-0813">Transport</keyword>
<evidence type="ECO:0000256" key="7">
    <source>
        <dbReference type="ARBA" id="ARBA00023303"/>
    </source>
</evidence>
<dbReference type="InterPro" id="IPR013099">
    <property type="entry name" value="K_chnl_dom"/>
</dbReference>
<dbReference type="EMBL" id="GDRN01093410">
    <property type="protein sequence ID" value="JAI59896.1"/>
    <property type="molecule type" value="Transcribed_RNA"/>
</dbReference>
<dbReference type="GO" id="GO:0005886">
    <property type="term" value="C:plasma membrane"/>
    <property type="evidence" value="ECO:0007669"/>
    <property type="project" value="TreeGrafter"/>
</dbReference>
<feature type="transmembrane region" description="Helical" evidence="10">
    <location>
        <begin position="192"/>
        <end position="216"/>
    </location>
</feature>
<evidence type="ECO:0000256" key="8">
    <source>
        <dbReference type="RuleBase" id="RU003857"/>
    </source>
</evidence>
<evidence type="ECO:0000313" key="12">
    <source>
        <dbReference type="EMBL" id="JAI59896.1"/>
    </source>
</evidence>
<evidence type="ECO:0000256" key="3">
    <source>
        <dbReference type="ARBA" id="ARBA00022692"/>
    </source>
</evidence>
<keyword evidence="4 10" id="KW-1133">Transmembrane helix</keyword>
<feature type="compositionally biased region" description="Low complexity" evidence="9">
    <location>
        <begin position="353"/>
        <end position="376"/>
    </location>
</feature>
<feature type="transmembrane region" description="Helical" evidence="10">
    <location>
        <begin position="223"/>
        <end position="242"/>
    </location>
</feature>
<dbReference type="AlphaFoldDB" id="A0A0N7ZAV4"/>
<evidence type="ECO:0000259" key="11">
    <source>
        <dbReference type="Pfam" id="PF07885"/>
    </source>
</evidence>
<evidence type="ECO:0000256" key="5">
    <source>
        <dbReference type="ARBA" id="ARBA00023065"/>
    </source>
</evidence>
<dbReference type="PRINTS" id="PR01333">
    <property type="entry name" value="2POREKCHANEL"/>
</dbReference>
<feature type="transmembrane region" description="Helical" evidence="10">
    <location>
        <begin position="114"/>
        <end position="135"/>
    </location>
</feature>
<evidence type="ECO:0000256" key="4">
    <source>
        <dbReference type="ARBA" id="ARBA00022989"/>
    </source>
</evidence>
<evidence type="ECO:0000256" key="10">
    <source>
        <dbReference type="SAM" id="Phobius"/>
    </source>
</evidence>
<dbReference type="InterPro" id="IPR003280">
    <property type="entry name" value="2pore_dom_K_chnl"/>
</dbReference>
<feature type="region of interest" description="Disordered" evidence="9">
    <location>
        <begin position="342"/>
        <end position="379"/>
    </location>
</feature>
<keyword evidence="3 8" id="KW-0812">Transmembrane</keyword>
<keyword evidence="7 8" id="KW-0407">Ion channel</keyword>
<protein>
    <recommendedName>
        <fullName evidence="11">Potassium channel domain-containing protein</fullName>
    </recommendedName>
</protein>
<dbReference type="Pfam" id="PF07885">
    <property type="entry name" value="Ion_trans_2"/>
    <property type="match status" value="2"/>
</dbReference>
<feature type="domain" description="Potassium channel" evidence="11">
    <location>
        <begin position="199"/>
        <end position="284"/>
    </location>
</feature>
<feature type="region of interest" description="Disordered" evidence="9">
    <location>
        <begin position="395"/>
        <end position="425"/>
    </location>
</feature>
<dbReference type="GO" id="GO:0015271">
    <property type="term" value="F:outward rectifier potassium channel activity"/>
    <property type="evidence" value="ECO:0007669"/>
    <property type="project" value="TreeGrafter"/>
</dbReference>
<keyword evidence="6 10" id="KW-0472">Membrane</keyword>
<comment type="similarity">
    <text evidence="8">Belongs to the two pore domain potassium channel (TC 1.A.1.8) family.</text>
</comment>
<reference evidence="12" key="1">
    <citation type="submission" date="2015-09" db="EMBL/GenBank/DDBJ databases">
        <title>Scylla olivacea transcriptome.</title>
        <authorList>
            <person name="Ikhwanuddin M."/>
        </authorList>
    </citation>
    <scope>NUCLEOTIDE SEQUENCE</scope>
</reference>
<comment type="subcellular location">
    <subcellularLocation>
        <location evidence="1">Membrane</location>
        <topology evidence="1">Multi-pass membrane protein</topology>
    </subcellularLocation>
</comment>
<feature type="transmembrane region" description="Helical" evidence="10">
    <location>
        <begin position="147"/>
        <end position="172"/>
    </location>
</feature>
<feature type="compositionally biased region" description="Basic and acidic residues" evidence="9">
    <location>
        <begin position="402"/>
        <end position="414"/>
    </location>
</feature>
<accession>A0A0N7ZAV4</accession>
<dbReference type="GO" id="GO:0022841">
    <property type="term" value="F:potassium ion leak channel activity"/>
    <property type="evidence" value="ECO:0007669"/>
    <property type="project" value="TreeGrafter"/>
</dbReference>
<dbReference type="SUPFAM" id="SSF81324">
    <property type="entry name" value="Voltage-gated potassium channels"/>
    <property type="match status" value="2"/>
</dbReference>
<sequence length="425" mass="46897">MASVNSLVLCVAYTLFLVFGGLIFKFLEYEVVDRVHITEPPEWTRLKDLALQEDPPADEDQLLSLAPWLPRACSALSSSTVNALVTRGSQAEAVMEVEAACPHLHYENVTQEVVYAWSFIDALYFSMTVTTTIGYGHLTPKSSWSRIVCILYSLVGIPLTGMLLAWTSNFFGDKLLQLFKSRLSDERQQSHTFIAAATVIYITLGFVVFIFLPAALLSSLEGWSYLTAVYYSYITLTTIGFGDYVTGNDFKGTNLYVYQIGVIMWIIVGLGYWVMVANFITKALASKRLTTSMKRRAEEMKKLMQQVGIKNHDPAFLRQHSKATINLMLQLSNVLAVHDKGNGGTEDMEEIVSGTPDTATTGPSSPSASSPTLSPGGIPGISALFGAGLSHNTPLSHLMGPLRREDHGEKKNTEEYTEVTVRYKS</sequence>